<dbReference type="Gene3D" id="3.90.1150.10">
    <property type="entry name" value="Aspartate Aminotransferase, domain 1"/>
    <property type="match status" value="1"/>
</dbReference>
<evidence type="ECO:0000259" key="5">
    <source>
        <dbReference type="Pfam" id="PF00155"/>
    </source>
</evidence>
<dbReference type="InterPro" id="IPR015424">
    <property type="entry name" value="PyrdxlP-dep_Trfase"/>
</dbReference>
<evidence type="ECO:0000256" key="2">
    <source>
        <dbReference type="ARBA" id="ARBA00010008"/>
    </source>
</evidence>
<gene>
    <name evidence="6" type="ORF">OSR52_08110</name>
</gene>
<dbReference type="SUPFAM" id="SSF53383">
    <property type="entry name" value="PLP-dependent transferases"/>
    <property type="match status" value="1"/>
</dbReference>
<keyword evidence="3" id="KW-0808">Transferase</keyword>
<feature type="domain" description="Aminotransferase class I/classII large" evidence="5">
    <location>
        <begin position="34"/>
        <end position="341"/>
    </location>
</feature>
<dbReference type="Gene3D" id="3.40.640.10">
    <property type="entry name" value="Type I PLP-dependent aspartate aminotransferase-like (Major domain)"/>
    <property type="match status" value="1"/>
</dbReference>
<protein>
    <submittedName>
        <fullName evidence="6">Aminotransferase class I/II-fold pyridoxal phosphate-dependent enzyme</fullName>
    </submittedName>
</protein>
<dbReference type="Proteomes" id="UP001153642">
    <property type="component" value="Unassembled WGS sequence"/>
</dbReference>
<dbReference type="RefSeq" id="WP_277898915.1">
    <property type="nucleotide sequence ID" value="NZ_JAPMUA010000002.1"/>
</dbReference>
<name>A0ABT6FRT8_9FLAO</name>
<accession>A0ABT6FRT8</accession>
<sequence>MTHFIDDFPGRNIKTDKDEFLYFGGTAYLGLQTNKDFQELFIKNIRKYGTNYGASRKSNVRFSLYGEAENYLAHLVASEACVTLSSGYMASQLVSQFFNGNKFAVYVAPHTHESLLQTNLLPYKTYAGIKKDIEKNTPSTTPVILLDSIDFMGINYPDFEGLKSLPLTKCIVIADDSHGLGILGKKGEGIYKQLQALNAKELVVCGSLGKGFGVQCGAIFGTKQRIDQLTKTAFFGGASPAGPATLATLMESPPILNAQRENLNNNLIFFKSLLADNNLFMHIGQHPTFTFMDEGLTKHLYENNILVTSFNYPKEDSPLMSRIVISAFHTKKDIETLAEAINLYA</sequence>
<keyword evidence="6" id="KW-0032">Aminotransferase</keyword>
<dbReference type="InterPro" id="IPR015421">
    <property type="entry name" value="PyrdxlP-dep_Trfase_major"/>
</dbReference>
<dbReference type="InterPro" id="IPR015422">
    <property type="entry name" value="PyrdxlP-dep_Trfase_small"/>
</dbReference>
<keyword evidence="4" id="KW-0663">Pyridoxal phosphate</keyword>
<evidence type="ECO:0000313" key="7">
    <source>
        <dbReference type="Proteomes" id="UP001153642"/>
    </source>
</evidence>
<dbReference type="Pfam" id="PF00155">
    <property type="entry name" value="Aminotran_1_2"/>
    <property type="match status" value="1"/>
</dbReference>
<evidence type="ECO:0000256" key="3">
    <source>
        <dbReference type="ARBA" id="ARBA00022679"/>
    </source>
</evidence>
<comment type="similarity">
    <text evidence="2">Belongs to the class-II pyridoxal-phosphate-dependent aminotransferase family. BioF subfamily.</text>
</comment>
<dbReference type="PANTHER" id="PTHR13693">
    <property type="entry name" value="CLASS II AMINOTRANSFERASE/8-AMINO-7-OXONONANOATE SYNTHASE"/>
    <property type="match status" value="1"/>
</dbReference>
<evidence type="ECO:0000313" key="6">
    <source>
        <dbReference type="EMBL" id="MDG3585832.1"/>
    </source>
</evidence>
<evidence type="ECO:0000256" key="4">
    <source>
        <dbReference type="ARBA" id="ARBA00022898"/>
    </source>
</evidence>
<comment type="cofactor">
    <cofactor evidence="1">
        <name>pyridoxal 5'-phosphate</name>
        <dbReference type="ChEBI" id="CHEBI:597326"/>
    </cofactor>
</comment>
<dbReference type="InterPro" id="IPR004839">
    <property type="entry name" value="Aminotransferase_I/II_large"/>
</dbReference>
<dbReference type="EMBL" id="JAPMUA010000002">
    <property type="protein sequence ID" value="MDG3585832.1"/>
    <property type="molecule type" value="Genomic_DNA"/>
</dbReference>
<reference evidence="6" key="1">
    <citation type="submission" date="2022-11" db="EMBL/GenBank/DDBJ databases">
        <title>High-quality draft genome sequence of Galbibacter sp. strain CMA-7.</title>
        <authorList>
            <person name="Wei L."/>
            <person name="Dong C."/>
            <person name="Shao Z."/>
        </authorList>
    </citation>
    <scope>NUCLEOTIDE SEQUENCE</scope>
    <source>
        <strain evidence="6">CMA-7</strain>
    </source>
</reference>
<dbReference type="PANTHER" id="PTHR13693:SF77">
    <property type="entry name" value="8-AMINO-7-OXONONANOATE SYNTHASE"/>
    <property type="match status" value="1"/>
</dbReference>
<dbReference type="InterPro" id="IPR050087">
    <property type="entry name" value="AON_synthase_class-II"/>
</dbReference>
<organism evidence="6 7">
    <name type="scientific">Galbibacter pacificus</name>
    <dbReference type="NCBI Taxonomy" id="2996052"/>
    <lineage>
        <taxon>Bacteria</taxon>
        <taxon>Pseudomonadati</taxon>
        <taxon>Bacteroidota</taxon>
        <taxon>Flavobacteriia</taxon>
        <taxon>Flavobacteriales</taxon>
        <taxon>Flavobacteriaceae</taxon>
        <taxon>Galbibacter</taxon>
    </lineage>
</organism>
<dbReference type="GO" id="GO:0008483">
    <property type="term" value="F:transaminase activity"/>
    <property type="evidence" value="ECO:0007669"/>
    <property type="project" value="UniProtKB-KW"/>
</dbReference>
<evidence type="ECO:0000256" key="1">
    <source>
        <dbReference type="ARBA" id="ARBA00001933"/>
    </source>
</evidence>
<comment type="caution">
    <text evidence="6">The sequence shown here is derived from an EMBL/GenBank/DDBJ whole genome shotgun (WGS) entry which is preliminary data.</text>
</comment>
<proteinExistence type="inferred from homology"/>
<keyword evidence="7" id="KW-1185">Reference proteome</keyword>